<proteinExistence type="predicted"/>
<feature type="compositionally biased region" description="Polar residues" evidence="1">
    <location>
        <begin position="24"/>
        <end position="48"/>
    </location>
</feature>
<dbReference type="EMBL" id="JARQWQ010000195">
    <property type="protein sequence ID" value="KAK2547275.1"/>
    <property type="molecule type" value="Genomic_DNA"/>
</dbReference>
<dbReference type="AlphaFoldDB" id="A0AAD9PQQ9"/>
<feature type="compositionally biased region" description="Polar residues" evidence="1">
    <location>
        <begin position="80"/>
        <end position="90"/>
    </location>
</feature>
<accession>A0AAD9PQQ9</accession>
<name>A0AAD9PQQ9_ACRCE</name>
<reference evidence="2" key="1">
    <citation type="journal article" date="2023" name="G3 (Bethesda)">
        <title>Whole genome assembly and annotation of the endangered Caribbean coral Acropora cervicornis.</title>
        <authorList>
            <person name="Selwyn J.D."/>
            <person name="Vollmer S.V."/>
        </authorList>
    </citation>
    <scope>NUCLEOTIDE SEQUENCE</scope>
    <source>
        <strain evidence="2">K2</strain>
    </source>
</reference>
<feature type="region of interest" description="Disordered" evidence="1">
    <location>
        <begin position="1"/>
        <end position="90"/>
    </location>
</feature>
<evidence type="ECO:0000313" key="2">
    <source>
        <dbReference type="EMBL" id="KAK2547275.1"/>
    </source>
</evidence>
<sequence length="353" mass="38582">MVNKKKKKSTSNVPKSVGRGGSRVTRQIVNKEVSVNESPEVNTFQSDKNGGDMESRPSLAEANVAGGPVVEHPEAPSGISRPTRTKVPSKTLNEEEVNAERAVHAKHQRAGHLGELRKRRNVVQDLITGPGVQLTEVEDAVESYDNQRDLKLQSDVLVNDWRAKRKALERLSFESGLSLKSAKSVKSYASSRYSLKERKRLMEEAKLEMQALKEKQELQPQKSLGTAQKSLGTESVVTLSSVSHTVQVAKNEESINRSTSVTPTYCMDGMITNCLSSHLPYSKTTPTACTPNSTQLPIYTHASLSPVITQSTPEIFTPSHVPHVTGLRAAATEYSPAITSLWTMPSPSRGPSL</sequence>
<comment type="caution">
    <text evidence="2">The sequence shown here is derived from an EMBL/GenBank/DDBJ whole genome shotgun (WGS) entry which is preliminary data.</text>
</comment>
<dbReference type="Proteomes" id="UP001249851">
    <property type="component" value="Unassembled WGS sequence"/>
</dbReference>
<gene>
    <name evidence="2" type="ORF">P5673_032831</name>
</gene>
<protein>
    <submittedName>
        <fullName evidence="2">Uncharacterized protein</fullName>
    </submittedName>
</protein>
<evidence type="ECO:0000313" key="3">
    <source>
        <dbReference type="Proteomes" id="UP001249851"/>
    </source>
</evidence>
<keyword evidence="3" id="KW-1185">Reference proteome</keyword>
<reference evidence="2" key="2">
    <citation type="journal article" date="2023" name="Science">
        <title>Genomic signatures of disease resistance in endangered staghorn corals.</title>
        <authorList>
            <person name="Vollmer S.V."/>
            <person name="Selwyn J.D."/>
            <person name="Despard B.A."/>
            <person name="Roesel C.L."/>
        </authorList>
    </citation>
    <scope>NUCLEOTIDE SEQUENCE</scope>
    <source>
        <strain evidence="2">K2</strain>
    </source>
</reference>
<organism evidence="2 3">
    <name type="scientific">Acropora cervicornis</name>
    <name type="common">Staghorn coral</name>
    <dbReference type="NCBI Taxonomy" id="6130"/>
    <lineage>
        <taxon>Eukaryota</taxon>
        <taxon>Metazoa</taxon>
        <taxon>Cnidaria</taxon>
        <taxon>Anthozoa</taxon>
        <taxon>Hexacorallia</taxon>
        <taxon>Scleractinia</taxon>
        <taxon>Astrocoeniina</taxon>
        <taxon>Acroporidae</taxon>
        <taxon>Acropora</taxon>
    </lineage>
</organism>
<evidence type="ECO:0000256" key="1">
    <source>
        <dbReference type="SAM" id="MobiDB-lite"/>
    </source>
</evidence>